<protein>
    <submittedName>
        <fullName evidence="1">Uncharacterized protein</fullName>
    </submittedName>
</protein>
<comment type="caution">
    <text evidence="1">The sequence shown here is derived from an EMBL/GenBank/DDBJ whole genome shotgun (WGS) entry which is preliminary data.</text>
</comment>
<evidence type="ECO:0000313" key="2">
    <source>
        <dbReference type="Proteomes" id="UP000807769"/>
    </source>
</evidence>
<gene>
    <name evidence="1" type="ORF">BJ212DRAFT_1284482</name>
</gene>
<name>A0A9P7J5Y5_9AGAM</name>
<dbReference type="GeneID" id="64625843"/>
<reference evidence="1" key="1">
    <citation type="journal article" date="2020" name="New Phytol.">
        <title>Comparative genomics reveals dynamic genome evolution in host specialist ectomycorrhizal fungi.</title>
        <authorList>
            <person name="Lofgren L.A."/>
            <person name="Nguyen N.H."/>
            <person name="Vilgalys R."/>
            <person name="Ruytinx J."/>
            <person name="Liao H.L."/>
            <person name="Branco S."/>
            <person name="Kuo A."/>
            <person name="LaButti K."/>
            <person name="Lipzen A."/>
            <person name="Andreopoulos W."/>
            <person name="Pangilinan J."/>
            <person name="Riley R."/>
            <person name="Hundley H."/>
            <person name="Na H."/>
            <person name="Barry K."/>
            <person name="Grigoriev I.V."/>
            <person name="Stajich J.E."/>
            <person name="Kennedy P.G."/>
        </authorList>
    </citation>
    <scope>NUCLEOTIDE SEQUENCE</scope>
    <source>
        <strain evidence="1">MN1</strain>
    </source>
</reference>
<accession>A0A9P7J5Y5</accession>
<evidence type="ECO:0000313" key="1">
    <source>
        <dbReference type="EMBL" id="KAG1804304.1"/>
    </source>
</evidence>
<dbReference type="OrthoDB" id="2691851at2759"/>
<organism evidence="1 2">
    <name type="scientific">Suillus subaureus</name>
    <dbReference type="NCBI Taxonomy" id="48587"/>
    <lineage>
        <taxon>Eukaryota</taxon>
        <taxon>Fungi</taxon>
        <taxon>Dikarya</taxon>
        <taxon>Basidiomycota</taxon>
        <taxon>Agaricomycotina</taxon>
        <taxon>Agaricomycetes</taxon>
        <taxon>Agaricomycetidae</taxon>
        <taxon>Boletales</taxon>
        <taxon>Suillineae</taxon>
        <taxon>Suillaceae</taxon>
        <taxon>Suillus</taxon>
    </lineage>
</organism>
<sequence>CDLPLSWHKGHDDALSILTTSQLDLAHYSYAELFTATSGIDMLHLFGQNKYLGINSTDDELDDPSQVPRPPPLIAMSPTSQCLLEMVLSEDGVEGAGLRELQGENDDEEIMLTFQEALIDDLPTDAPPAQSNHPHTLDPLSPPLPQGLGICPNDYLLYSGCWIHKQMVCCLVVNKDFVSKLLNQLECIHAGYTKVNKQINISAGHITNQNLFLIGDIFLTILCSTRTLSIGILHLTTATLSSISQSSINIGMMKASRTMVKITGQLLSIISTRPLPDISQVFLWDGGYITAHLVIQGSSQSTEHVIVVTVPGSLVEPVNPEPTFIRLHDNINVDEFLQVNGGQSM</sequence>
<proteinExistence type="predicted"/>
<dbReference type="RefSeq" id="XP_041186872.1">
    <property type="nucleotide sequence ID" value="XM_041331826.1"/>
</dbReference>
<feature type="non-terminal residue" evidence="1">
    <location>
        <position position="1"/>
    </location>
</feature>
<dbReference type="AlphaFoldDB" id="A0A9P7J5Y5"/>
<dbReference type="EMBL" id="JABBWG010000059">
    <property type="protein sequence ID" value="KAG1804304.1"/>
    <property type="molecule type" value="Genomic_DNA"/>
</dbReference>
<keyword evidence="2" id="KW-1185">Reference proteome</keyword>
<dbReference type="Proteomes" id="UP000807769">
    <property type="component" value="Unassembled WGS sequence"/>
</dbReference>